<evidence type="ECO:0000313" key="1">
    <source>
        <dbReference type="EMBL" id="SCB41634.1"/>
    </source>
</evidence>
<dbReference type="OrthoDB" id="9997488at2"/>
<reference evidence="2" key="1">
    <citation type="submission" date="2016-08" db="EMBL/GenBank/DDBJ databases">
        <authorList>
            <person name="Varghese N."/>
            <person name="Submissions Spin"/>
        </authorList>
    </citation>
    <scope>NUCLEOTIDE SEQUENCE [LARGE SCALE GENOMIC DNA]</scope>
    <source>
        <strain evidence="2">HAMBI 2975</strain>
    </source>
</reference>
<proteinExistence type="predicted"/>
<dbReference type="AlphaFoldDB" id="A0A1C3WPK3"/>
<evidence type="ECO:0000313" key="2">
    <source>
        <dbReference type="Proteomes" id="UP000199101"/>
    </source>
</evidence>
<dbReference type="STRING" id="410764.GA0061103_5884"/>
<organism evidence="1 2">
    <name type="scientific">Rhizobium multihospitium</name>
    <dbReference type="NCBI Taxonomy" id="410764"/>
    <lineage>
        <taxon>Bacteria</taxon>
        <taxon>Pseudomonadati</taxon>
        <taxon>Pseudomonadota</taxon>
        <taxon>Alphaproteobacteria</taxon>
        <taxon>Hyphomicrobiales</taxon>
        <taxon>Rhizobiaceae</taxon>
        <taxon>Rhizobium/Agrobacterium group</taxon>
        <taxon>Rhizobium</taxon>
    </lineage>
</organism>
<name>A0A1C3WPK3_9HYPH</name>
<dbReference type="RefSeq" id="WP_092715610.1">
    <property type="nucleotide sequence ID" value="NZ_FMAG01000006.1"/>
</dbReference>
<protein>
    <submittedName>
        <fullName evidence="1">Uncharacterized protein</fullName>
    </submittedName>
</protein>
<dbReference type="Proteomes" id="UP000199101">
    <property type="component" value="Unassembled WGS sequence"/>
</dbReference>
<sequence>MTQIMVTEAYIGRMIGLHAAIDALGAEFCPMPDEAMSALTEASIIISKAIIAAPITSEADIANKFRFAAALIECPHGLMADEPAAVFGALADLARFRDQEWQREFGKPCTWYGHIARHEQQ</sequence>
<dbReference type="EMBL" id="FMAG01000006">
    <property type="protein sequence ID" value="SCB41634.1"/>
    <property type="molecule type" value="Genomic_DNA"/>
</dbReference>
<keyword evidence="2" id="KW-1185">Reference proteome</keyword>
<accession>A0A1C3WPK3</accession>
<gene>
    <name evidence="1" type="ORF">GA0061103_5884</name>
</gene>